<dbReference type="InterPro" id="IPR025736">
    <property type="entry name" value="PucR_C-HTH_dom"/>
</dbReference>
<proteinExistence type="predicted"/>
<accession>A0A839XMM0</accession>
<reference evidence="3 4" key="1">
    <citation type="submission" date="2020-08" db="EMBL/GenBank/DDBJ databases">
        <title>Sequencing the genomes of 1000 actinobacteria strains.</title>
        <authorList>
            <person name="Klenk H.-P."/>
        </authorList>
    </citation>
    <scope>NUCLEOTIDE SEQUENCE [LARGE SCALE GENOMIC DNA]</scope>
    <source>
        <strain evidence="3 4">DSM 45267</strain>
    </source>
</reference>
<dbReference type="RefSeq" id="WP_183779375.1">
    <property type="nucleotide sequence ID" value="NZ_JACIBS010000001.1"/>
</dbReference>
<dbReference type="Pfam" id="PF13556">
    <property type="entry name" value="HTH_30"/>
    <property type="match status" value="1"/>
</dbReference>
<comment type="caution">
    <text evidence="3">The sequence shown here is derived from an EMBL/GenBank/DDBJ whole genome shotgun (WGS) entry which is preliminary data.</text>
</comment>
<dbReference type="Pfam" id="PF25906">
    <property type="entry name" value="PucR-like_N"/>
    <property type="match status" value="1"/>
</dbReference>
<organism evidence="3 4">
    <name type="scientific">Prauserella sediminis</name>
    <dbReference type="NCBI Taxonomy" id="577680"/>
    <lineage>
        <taxon>Bacteria</taxon>
        <taxon>Bacillati</taxon>
        <taxon>Actinomycetota</taxon>
        <taxon>Actinomycetes</taxon>
        <taxon>Pseudonocardiales</taxon>
        <taxon>Pseudonocardiaceae</taxon>
        <taxon>Prauserella</taxon>
        <taxon>Prauserella salsuginis group</taxon>
    </lineage>
</organism>
<dbReference type="InterPro" id="IPR058663">
    <property type="entry name" value="PucR-like_N"/>
</dbReference>
<evidence type="ECO:0008006" key="5">
    <source>
        <dbReference type="Google" id="ProtNLM"/>
    </source>
</evidence>
<gene>
    <name evidence="3" type="ORF">FB384_000877</name>
</gene>
<feature type="domain" description="PucR-like N-terminal" evidence="2">
    <location>
        <begin position="19"/>
        <end position="177"/>
    </location>
</feature>
<sequence length="467" mass="50128">MLSSAALVGPAAREELARMAPAFREQAGAVAQRIIEQIQYTIPEYQRPLEGVFGKAVRDGVEQGVVDFLDRLLGNVPVDDRTDEVFRQLGRFEVAEGRGLEVLHSAFRLGVRVGWKRLAEIGLDAGLQVETMCELAAALFAYMDELSELSHEGYTAAQRRAAGALERRRKRLLEVLVAEPSAPRDVLDELAGAAAWPLPQRLAVAVVDPQGDGPAGYPELPDDVLVDLEGDVPCVVLPWREAAGDGPGEGGLAYAALRGRRAVVGPPVPVEEAAHSLRWARRLAELRATGVVAAPAPAATPAPTPAGVASDGAAPDDAALVDAASVEAASADTASVETLRADAVFDGPSPAGADDVLRADEHLLTLWLLSDPPLARLLSDKAVAPLDGFNVRHRERLAETLLAWIQRRGSAPDIAAQLNIHPQTVRYRMHQLEERYGDRLYDPDGRVWIATGLLARNLLRKQDAAQV</sequence>
<evidence type="ECO:0000313" key="3">
    <source>
        <dbReference type="EMBL" id="MBB3661973.1"/>
    </source>
</evidence>
<dbReference type="Gene3D" id="1.10.10.2840">
    <property type="entry name" value="PucR C-terminal helix-turn-helix domain"/>
    <property type="match status" value="1"/>
</dbReference>
<evidence type="ECO:0000313" key="4">
    <source>
        <dbReference type="Proteomes" id="UP000564573"/>
    </source>
</evidence>
<dbReference type="PANTHER" id="PTHR33744">
    <property type="entry name" value="CARBOHYDRATE DIACID REGULATOR"/>
    <property type="match status" value="1"/>
</dbReference>
<dbReference type="InterPro" id="IPR051448">
    <property type="entry name" value="CdaR-like_regulators"/>
</dbReference>
<dbReference type="Proteomes" id="UP000564573">
    <property type="component" value="Unassembled WGS sequence"/>
</dbReference>
<dbReference type="EMBL" id="JACIBS010000001">
    <property type="protein sequence ID" value="MBB3661973.1"/>
    <property type="molecule type" value="Genomic_DNA"/>
</dbReference>
<feature type="domain" description="PucR C-terminal helix-turn-helix" evidence="1">
    <location>
        <begin position="397"/>
        <end position="453"/>
    </location>
</feature>
<dbReference type="AlphaFoldDB" id="A0A839XMM0"/>
<keyword evidence="4" id="KW-1185">Reference proteome</keyword>
<evidence type="ECO:0000259" key="2">
    <source>
        <dbReference type="Pfam" id="PF25906"/>
    </source>
</evidence>
<protein>
    <recommendedName>
        <fullName evidence="5">PucR-like helix-turn-helix protein</fullName>
    </recommendedName>
</protein>
<dbReference type="PANTHER" id="PTHR33744:SF1">
    <property type="entry name" value="DNA-BINDING TRANSCRIPTIONAL ACTIVATOR ADER"/>
    <property type="match status" value="1"/>
</dbReference>
<name>A0A839XMM0_9PSEU</name>
<dbReference type="InterPro" id="IPR042070">
    <property type="entry name" value="PucR_C-HTH_sf"/>
</dbReference>
<evidence type="ECO:0000259" key="1">
    <source>
        <dbReference type="Pfam" id="PF13556"/>
    </source>
</evidence>